<protein>
    <submittedName>
        <fullName evidence="1">Tat pathway signal sequence domain protein</fullName>
    </submittedName>
</protein>
<comment type="caution">
    <text evidence="1">The sequence shown here is derived from an EMBL/GenBank/DDBJ whole genome shotgun (WGS) entry which is preliminary data.</text>
</comment>
<proteinExistence type="predicted"/>
<dbReference type="EMBL" id="AECU01000026">
    <property type="protein sequence ID" value="EFQ08141.1"/>
    <property type="molecule type" value="Genomic_DNA"/>
</dbReference>
<accession>E2ZFI4</accession>
<evidence type="ECO:0000313" key="1">
    <source>
        <dbReference type="EMBL" id="EFQ08141.1"/>
    </source>
</evidence>
<name>E2ZFI4_9FIRM</name>
<dbReference type="PROSITE" id="PS51257">
    <property type="entry name" value="PROKAR_LIPOPROTEIN"/>
    <property type="match status" value="1"/>
</dbReference>
<dbReference type="HOGENOM" id="CLU_1419575_0_0_9"/>
<dbReference type="BioCyc" id="FCF748224-HMP:GTSS-1740-MONOMER"/>
<sequence length="191" mass="20687">MCFIVRKISRRAVLLLGGALTLTALTGCWPSGISSSEQTKNAVKTALKAAVEQSEESYTLVENKALSVNARAILEAYLEEVEAGYTDVFEPQNVTNFCPTDVTVGDDGFGTAVFSMPENAVDPQAWKRAANALVANFLCYYQYNGNNVEFCVEIVKQEAADGQGEAADYMVIFAKKHDGEEGGEIWTPPAL</sequence>
<organism evidence="1 2">
    <name type="scientific">Faecalibacterium cf. prausnitzii KLE1255</name>
    <dbReference type="NCBI Taxonomy" id="748224"/>
    <lineage>
        <taxon>Bacteria</taxon>
        <taxon>Bacillati</taxon>
        <taxon>Bacillota</taxon>
        <taxon>Clostridia</taxon>
        <taxon>Eubacteriales</taxon>
        <taxon>Oscillospiraceae</taxon>
        <taxon>Faecalibacterium</taxon>
    </lineage>
</organism>
<reference evidence="1 2" key="1">
    <citation type="submission" date="2010-08" db="EMBL/GenBank/DDBJ databases">
        <authorList>
            <person name="Weinstock G."/>
            <person name="Sodergren E."/>
            <person name="Clifton S."/>
            <person name="Fulton L."/>
            <person name="Fulton B."/>
            <person name="Courtney L."/>
            <person name="Fronick C."/>
            <person name="Harrison M."/>
            <person name="Strong C."/>
            <person name="Farmer C."/>
            <person name="Delahaunty K."/>
            <person name="Markovic C."/>
            <person name="Hall O."/>
            <person name="Minx P."/>
            <person name="Tomlinson C."/>
            <person name="Mitreva M."/>
            <person name="Hou S."/>
            <person name="Chen J."/>
            <person name="Wollam A."/>
            <person name="Pepin K.H."/>
            <person name="Johnson M."/>
            <person name="Bhonagiri V."/>
            <person name="Zhang X."/>
            <person name="Suruliraj S."/>
            <person name="Warren W."/>
            <person name="Chinwalla A."/>
            <person name="Mardis E.R."/>
            <person name="Wilson R.K."/>
        </authorList>
    </citation>
    <scope>NUCLEOTIDE SEQUENCE [LARGE SCALE GENOMIC DNA]</scope>
    <source>
        <strain evidence="1 2">KLE1255</strain>
    </source>
</reference>
<evidence type="ECO:0000313" key="2">
    <source>
        <dbReference type="Proteomes" id="UP000006028"/>
    </source>
</evidence>
<gene>
    <name evidence="1" type="ORF">HMPREF9436_00417</name>
</gene>
<dbReference type="AlphaFoldDB" id="E2ZFI4"/>
<dbReference type="Proteomes" id="UP000006028">
    <property type="component" value="Unassembled WGS sequence"/>
</dbReference>